<keyword evidence="2" id="KW-0812">Transmembrane</keyword>
<keyword evidence="2" id="KW-0472">Membrane</keyword>
<dbReference type="EMBL" id="VDMD01000028">
    <property type="protein sequence ID" value="TRM59381.1"/>
    <property type="molecule type" value="Genomic_DNA"/>
</dbReference>
<keyword evidence="4" id="KW-1185">Reference proteome</keyword>
<proteinExistence type="predicted"/>
<accession>A0A550C3J5</accession>
<evidence type="ECO:0000256" key="1">
    <source>
        <dbReference type="SAM" id="MobiDB-lite"/>
    </source>
</evidence>
<sequence length="599" mass="64865">MPPTTIPGIHDAHDFLHVLSEALTVFAPLAVLIGEDAVRGIAQDVTNTKQLVFAAIAPIGALASLGTICKAADLSSCLGTPDSDVHDAASDTGIYALHGLVPTLTPRGALSCRRRERNRGVAACGIVSFDWAARPSLAPALRELSAATVSARVEWRYAGYDPLWRAALEVRSCLLARLHEGLALLPVLEERAGGRGSVEAHWPAPGVPLETRGVVVYVAGAVLVAAMMVVAAGAALLRWQTWITSALLVGGQLAMAAGQVAARGMVTRQRETRTAVLPAKGVAPTWMLVDNTWFTSCVARRPSTLLCKGKEVVLTQHYRLKSNLIPRRHALAALILLIGGFVVFYAGARTSDSRVVLIFVALKGWVLRRANDCFFTPLNNFGYMDVVRRQADPPQEKRECALDIATPGLPKSSTSSTSSKTIVDSPGLNSDGTEYRLYVKVADRHPEAIGMFYYARPQEWAMIAHIVSEAVLQDVAPPVPFGHEPLVEFALDFADADSGKPVHAILLLHVDSVRFEDVFWSAGQEVTSILMGRFTDGEHLPSEAHAATDVRVLCHYAYALARMSRSLLRSMELVKAKYPYDDSVWINPFLRDAVKGAMN</sequence>
<name>A0A550C3J5_9AGAR</name>
<evidence type="ECO:0000256" key="2">
    <source>
        <dbReference type="SAM" id="Phobius"/>
    </source>
</evidence>
<protein>
    <submittedName>
        <fullName evidence="3">Uncharacterized protein</fullName>
    </submittedName>
</protein>
<dbReference type="Proteomes" id="UP000320762">
    <property type="component" value="Unassembled WGS sequence"/>
</dbReference>
<evidence type="ECO:0000313" key="4">
    <source>
        <dbReference type="Proteomes" id="UP000320762"/>
    </source>
</evidence>
<dbReference type="OrthoDB" id="3018795at2759"/>
<reference evidence="3 4" key="1">
    <citation type="journal article" date="2019" name="New Phytol.">
        <title>Comparative genomics reveals unique wood-decay strategies and fruiting body development in the Schizophyllaceae.</title>
        <authorList>
            <person name="Almasi E."/>
            <person name="Sahu N."/>
            <person name="Krizsan K."/>
            <person name="Balint B."/>
            <person name="Kovacs G.M."/>
            <person name="Kiss B."/>
            <person name="Cseklye J."/>
            <person name="Drula E."/>
            <person name="Henrissat B."/>
            <person name="Nagy I."/>
            <person name="Chovatia M."/>
            <person name="Adam C."/>
            <person name="LaButti K."/>
            <person name="Lipzen A."/>
            <person name="Riley R."/>
            <person name="Grigoriev I.V."/>
            <person name="Nagy L.G."/>
        </authorList>
    </citation>
    <scope>NUCLEOTIDE SEQUENCE [LARGE SCALE GENOMIC DNA]</scope>
    <source>
        <strain evidence="3 4">NL-1724</strain>
    </source>
</reference>
<feature type="transmembrane region" description="Helical" evidence="2">
    <location>
        <begin position="329"/>
        <end position="348"/>
    </location>
</feature>
<evidence type="ECO:0000313" key="3">
    <source>
        <dbReference type="EMBL" id="TRM59381.1"/>
    </source>
</evidence>
<organism evidence="3 4">
    <name type="scientific">Schizophyllum amplum</name>
    <dbReference type="NCBI Taxonomy" id="97359"/>
    <lineage>
        <taxon>Eukaryota</taxon>
        <taxon>Fungi</taxon>
        <taxon>Dikarya</taxon>
        <taxon>Basidiomycota</taxon>
        <taxon>Agaricomycotina</taxon>
        <taxon>Agaricomycetes</taxon>
        <taxon>Agaricomycetidae</taxon>
        <taxon>Agaricales</taxon>
        <taxon>Schizophyllaceae</taxon>
        <taxon>Schizophyllum</taxon>
    </lineage>
</organism>
<gene>
    <name evidence="3" type="ORF">BD626DRAFT_508143</name>
</gene>
<keyword evidence="2" id="KW-1133">Transmembrane helix</keyword>
<comment type="caution">
    <text evidence="3">The sequence shown here is derived from an EMBL/GenBank/DDBJ whole genome shotgun (WGS) entry which is preliminary data.</text>
</comment>
<feature type="region of interest" description="Disordered" evidence="1">
    <location>
        <begin position="406"/>
        <end position="426"/>
    </location>
</feature>
<feature type="compositionally biased region" description="Low complexity" evidence="1">
    <location>
        <begin position="411"/>
        <end position="421"/>
    </location>
</feature>
<feature type="transmembrane region" description="Helical" evidence="2">
    <location>
        <begin position="214"/>
        <end position="236"/>
    </location>
</feature>
<feature type="transmembrane region" description="Helical" evidence="2">
    <location>
        <begin position="242"/>
        <end position="262"/>
    </location>
</feature>
<dbReference type="AlphaFoldDB" id="A0A550C3J5"/>